<dbReference type="OrthoDB" id="204947at2759"/>
<feature type="domain" description="PTM/DIR17-like Tudor" evidence="2">
    <location>
        <begin position="302"/>
        <end position="348"/>
    </location>
</feature>
<evidence type="ECO:0000313" key="4">
    <source>
        <dbReference type="EMBL" id="GMI12517.1"/>
    </source>
</evidence>
<evidence type="ECO:0000313" key="5">
    <source>
        <dbReference type="Proteomes" id="UP001165082"/>
    </source>
</evidence>
<evidence type="ECO:0000259" key="2">
    <source>
        <dbReference type="Pfam" id="PF21743"/>
    </source>
</evidence>
<comment type="caution">
    <text evidence="4">The sequence shown here is derived from an EMBL/GenBank/DDBJ whole genome shotgun (WGS) entry which is preliminary data.</text>
</comment>
<feature type="compositionally biased region" description="Pro residues" evidence="1">
    <location>
        <begin position="36"/>
        <end position="46"/>
    </location>
</feature>
<dbReference type="InterPro" id="IPR013783">
    <property type="entry name" value="Ig-like_fold"/>
</dbReference>
<dbReference type="AlphaFoldDB" id="A0A9W7FHJ6"/>
<evidence type="ECO:0000256" key="1">
    <source>
        <dbReference type="SAM" id="MobiDB-lite"/>
    </source>
</evidence>
<gene>
    <name evidence="4" type="ORF">TrRE_jg10821</name>
</gene>
<organism evidence="4 5">
    <name type="scientific">Triparma retinervis</name>
    <dbReference type="NCBI Taxonomy" id="2557542"/>
    <lineage>
        <taxon>Eukaryota</taxon>
        <taxon>Sar</taxon>
        <taxon>Stramenopiles</taxon>
        <taxon>Ochrophyta</taxon>
        <taxon>Bolidophyceae</taxon>
        <taxon>Parmales</taxon>
        <taxon>Triparmaceae</taxon>
        <taxon>Triparma</taxon>
    </lineage>
</organism>
<feature type="non-terminal residue" evidence="4">
    <location>
        <position position="1"/>
    </location>
</feature>
<dbReference type="Pfam" id="PF21743">
    <property type="entry name" value="PTM_DIR17_Tudor"/>
    <property type="match status" value="1"/>
</dbReference>
<dbReference type="PANTHER" id="PTHR16029">
    <property type="entry name" value="CENTROSOMAL PROTEIN OF 192 KDA"/>
    <property type="match status" value="1"/>
</dbReference>
<dbReference type="GO" id="GO:0090307">
    <property type="term" value="P:mitotic spindle assembly"/>
    <property type="evidence" value="ECO:0007669"/>
    <property type="project" value="TreeGrafter"/>
</dbReference>
<feature type="domain" description="Cep192-like" evidence="3">
    <location>
        <begin position="454"/>
        <end position="544"/>
    </location>
</feature>
<dbReference type="GO" id="GO:0019901">
    <property type="term" value="F:protein kinase binding"/>
    <property type="evidence" value="ECO:0007669"/>
    <property type="project" value="TreeGrafter"/>
</dbReference>
<feature type="region of interest" description="Disordered" evidence="1">
    <location>
        <begin position="17"/>
        <end position="46"/>
    </location>
</feature>
<dbReference type="Pfam" id="PF22066">
    <property type="entry name" value="Cep192_D8"/>
    <property type="match status" value="1"/>
</dbReference>
<dbReference type="Proteomes" id="UP001165082">
    <property type="component" value="Unassembled WGS sequence"/>
</dbReference>
<evidence type="ECO:0000259" key="3">
    <source>
        <dbReference type="Pfam" id="PF22066"/>
    </source>
</evidence>
<name>A0A9W7FHJ6_9STRA</name>
<dbReference type="GO" id="GO:0051298">
    <property type="term" value="P:centrosome duplication"/>
    <property type="evidence" value="ECO:0007669"/>
    <property type="project" value="InterPro"/>
</dbReference>
<feature type="compositionally biased region" description="Polar residues" evidence="1">
    <location>
        <begin position="430"/>
        <end position="445"/>
    </location>
</feature>
<dbReference type="CDD" id="cd20401">
    <property type="entry name" value="Tudor_AtPTM-like"/>
    <property type="match status" value="1"/>
</dbReference>
<dbReference type="InterPro" id="IPR047365">
    <property type="entry name" value="Tudor_AtPTM-like"/>
</dbReference>
<dbReference type="GO" id="GO:0071539">
    <property type="term" value="P:protein localization to centrosome"/>
    <property type="evidence" value="ECO:0007669"/>
    <property type="project" value="InterPro"/>
</dbReference>
<proteinExistence type="predicted"/>
<dbReference type="GO" id="GO:0090222">
    <property type="term" value="P:centrosome-templated microtubule nucleation"/>
    <property type="evidence" value="ECO:0007669"/>
    <property type="project" value="InterPro"/>
</dbReference>
<accession>A0A9W7FHJ6</accession>
<feature type="region of interest" description="Disordered" evidence="1">
    <location>
        <begin position="374"/>
        <end position="445"/>
    </location>
</feature>
<dbReference type="GO" id="GO:0000242">
    <property type="term" value="C:pericentriolar material"/>
    <property type="evidence" value="ECO:0007669"/>
    <property type="project" value="TreeGrafter"/>
</dbReference>
<keyword evidence="5" id="KW-1185">Reference proteome</keyword>
<sequence>ANATGTPCELKYVNNTWTLTPSKSPEGPAGDLQAPPSSPPQEAPPPEIRMAWRCYTTDDPMEAYLPLSNDTDGDVTVEVESSDNKFEVERRRVTVQGNSTAQVRVTFHPPILPATVCASLRITSSSVKIPSTVLLRGCVANEPVLQVDRGIVAWTRGGGGSKLLKLRNAGKDKFKIKAEIQGGDEDKFDIVGEPSRNLRPGKESTVRVECKEYIGGEKSSNLVLSIMPSTSPSTTKDSDEFSPAVVEDVVHFREPRIYDVTLSACGGSIFDVHPEMVRQSAPPKELEEKVKGVGDLWGDCVGSRVMKPFGEDLYEGTVVEHFEGAGGGLWRVRYEDGDEEDVELPELMAAMDLYKRGGIVPYKGVEEGLRKLIEEEEEREEEEEEEEEEEKEAANFPPSPNFPRASKTNDTEITFEPSASLLTAAETPVRSGNDTTIGTQNTAFSTPRTRDGRVYFRRSVVEFGEKTVGTCGSVRLQLCNSTSREVVVRVSEPSCPFVVLHKKIRLKPKAFVRLPVRFVPVSKGLWETMLHCDVGEGRSEIVVLLRGVGK</sequence>
<protein>
    <submittedName>
        <fullName evidence="4">Uncharacterized protein</fullName>
    </submittedName>
</protein>
<dbReference type="InterPro" id="IPR054088">
    <property type="entry name" value="Cep192-like_D8"/>
</dbReference>
<dbReference type="InterPro" id="IPR039103">
    <property type="entry name" value="Spd-2/CEP192"/>
</dbReference>
<dbReference type="GO" id="GO:0005814">
    <property type="term" value="C:centriole"/>
    <property type="evidence" value="ECO:0007669"/>
    <property type="project" value="TreeGrafter"/>
</dbReference>
<feature type="compositionally biased region" description="Acidic residues" evidence="1">
    <location>
        <begin position="374"/>
        <end position="391"/>
    </location>
</feature>
<dbReference type="PANTHER" id="PTHR16029:SF11">
    <property type="entry name" value="CENTROSOMAL PROTEIN OF 192 KDA"/>
    <property type="match status" value="1"/>
</dbReference>
<dbReference type="Gene3D" id="2.60.40.10">
    <property type="entry name" value="Immunoglobulins"/>
    <property type="match status" value="2"/>
</dbReference>
<dbReference type="GO" id="GO:0005737">
    <property type="term" value="C:cytoplasm"/>
    <property type="evidence" value="ECO:0007669"/>
    <property type="project" value="TreeGrafter"/>
</dbReference>
<reference evidence="4" key="1">
    <citation type="submission" date="2022-07" db="EMBL/GenBank/DDBJ databases">
        <title>Genome analysis of Parmales, a sister group of diatoms, reveals the evolutionary specialization of diatoms from phago-mixotrophs to photoautotrophs.</title>
        <authorList>
            <person name="Ban H."/>
            <person name="Sato S."/>
            <person name="Yoshikawa S."/>
            <person name="Kazumasa Y."/>
            <person name="Nakamura Y."/>
            <person name="Ichinomiya M."/>
            <person name="Saitoh K."/>
            <person name="Sato N."/>
            <person name="Blanc-Mathieu R."/>
            <person name="Endo H."/>
            <person name="Kuwata A."/>
            <person name="Ogata H."/>
        </authorList>
    </citation>
    <scope>NUCLEOTIDE SEQUENCE</scope>
</reference>
<dbReference type="EMBL" id="BRXZ01000483">
    <property type="protein sequence ID" value="GMI12517.1"/>
    <property type="molecule type" value="Genomic_DNA"/>
</dbReference>